<reference evidence="1" key="1">
    <citation type="submission" date="2022-11" db="EMBL/GenBank/DDBJ databases">
        <authorList>
            <person name="Mo P."/>
        </authorList>
    </citation>
    <scope>NUCLEOTIDE SEQUENCE</scope>
    <source>
        <strain evidence="1">HUAS 11-8</strain>
    </source>
</reference>
<dbReference type="Gene3D" id="3.30.420.240">
    <property type="match status" value="1"/>
</dbReference>
<sequence length="491" mass="53882">MAPALSREDIIRARDDFGLFCRLLGQPRTPWQLDTMELTARQTLIVSPRQCGKSQTLSLKATHFAFRQPKQMVLLVSAGETAATRLLRLVRDICQDPLLAGSVVDDTMTRVVLANGSEIHSVPASERSIRGNSVDLLIVDECAFVPEDILMSAALPTTAARPKAKIILASSPWGDAGPFFQLAMQGLDHANPHIKTFRWKLADAHWIAPEVVEAARAAMSPLRFRAEYEGEFITSGDAYFSQEDLLACVADFPLRRTGERMPAACGLDWGRRQDAHAVALAGLLDDFGVNGMPVVILPWVETSRRRYGQQVAEVESLSKSWSLSVRTETNGVGAFPSEELGRRLGGLVRVKHASSTQVSKEDAYGRVQILLAERQLVLPNHMELLKQLGGITASPTASGGLKIGARVESLHDDLPDAMSLAVAGLPRELARPVRREPPDDLEWAETTAGIRIPLPVRTITAELDWGEVYQGGEGPDLLSDETYNPWLEVYR</sequence>
<dbReference type="RefSeq" id="WP_268757257.1">
    <property type="nucleotide sequence ID" value="NZ_CP113836.1"/>
</dbReference>
<dbReference type="Gene3D" id="3.40.50.300">
    <property type="entry name" value="P-loop containing nucleotide triphosphate hydrolases"/>
    <property type="match status" value="1"/>
</dbReference>
<dbReference type="SUPFAM" id="SSF52540">
    <property type="entry name" value="P-loop containing nucleoside triphosphate hydrolases"/>
    <property type="match status" value="1"/>
</dbReference>
<keyword evidence="2" id="KW-1185">Reference proteome</keyword>
<gene>
    <name evidence="1" type="ORF">ORV05_04900</name>
</gene>
<dbReference type="EMBL" id="CP113836">
    <property type="protein sequence ID" value="WAL67130.1"/>
    <property type="molecule type" value="Genomic_DNA"/>
</dbReference>
<evidence type="ECO:0000313" key="1">
    <source>
        <dbReference type="EMBL" id="WAL67130.1"/>
    </source>
</evidence>
<dbReference type="InterPro" id="IPR027417">
    <property type="entry name" value="P-loop_NTPase"/>
</dbReference>
<accession>A0ABY7B5B2</accession>
<organism evidence="1 2">
    <name type="scientific">Amycolatopsis cynarae</name>
    <dbReference type="NCBI Taxonomy" id="2995223"/>
    <lineage>
        <taxon>Bacteria</taxon>
        <taxon>Bacillati</taxon>
        <taxon>Actinomycetota</taxon>
        <taxon>Actinomycetes</taxon>
        <taxon>Pseudonocardiales</taxon>
        <taxon>Pseudonocardiaceae</taxon>
        <taxon>Amycolatopsis</taxon>
    </lineage>
</organism>
<name>A0ABY7B5B2_9PSEU</name>
<protein>
    <submittedName>
        <fullName evidence="1">Terminase family protein</fullName>
    </submittedName>
</protein>
<dbReference type="Proteomes" id="UP001163203">
    <property type="component" value="Chromosome"/>
</dbReference>
<evidence type="ECO:0000313" key="2">
    <source>
        <dbReference type="Proteomes" id="UP001163203"/>
    </source>
</evidence>
<dbReference type="Pfam" id="PF03237">
    <property type="entry name" value="Terminase_6N"/>
    <property type="match status" value="1"/>
</dbReference>
<proteinExistence type="predicted"/>